<sequence length="366" mass="43332">MFRAEFSNYTPCFLKTHEIMNPFLVLRDAYQDSPSAESIIDDCWDLWTLAFRPDYWMTHESPKVLYEKFLKLARLLDAGWLVSKIRPSYIIKAKAIKEGYNPRLECTSNAATEELIEACKTINNIYNEQNHFELCFDLFNTLYQGLAPTIFDFEDLFTESVLSSFKRINQLIKSLFDIYKSEYSKTISDTDDTKLEAVTKFGLNCNVTQFNYYDGIDNIFEAFNKTQFFSIIEFLKSTSCSHCFWKNNGNPANVLYYMEELQFVMEISWEFIKELGDVNSKKWKIPKKNIRQIKYLPDHALKNPLKFLAEEFEERDLSNRRNDIEKWRLAALDNNWHNEDEHKDIQDFLLRLIEVASLLDYRPINC</sequence>
<accession>A0ABS1R2P1</accession>
<name>A0ABS1R2P1_9SPHI</name>
<reference evidence="1 2" key="1">
    <citation type="submission" date="2021-01" db="EMBL/GenBank/DDBJ databases">
        <title>C459-1 draft genome sequence.</title>
        <authorList>
            <person name="Zhang X.-F."/>
        </authorList>
    </citation>
    <scope>NUCLEOTIDE SEQUENCE [LARGE SCALE GENOMIC DNA]</scope>
    <source>
        <strain evidence="2">C459-1</strain>
    </source>
</reference>
<proteinExistence type="predicted"/>
<evidence type="ECO:0000313" key="1">
    <source>
        <dbReference type="EMBL" id="MBL1408824.1"/>
    </source>
</evidence>
<evidence type="ECO:0000313" key="2">
    <source>
        <dbReference type="Proteomes" id="UP000625283"/>
    </source>
</evidence>
<dbReference type="EMBL" id="JAERTY010000004">
    <property type="protein sequence ID" value="MBL1408824.1"/>
    <property type="molecule type" value="Genomic_DNA"/>
</dbReference>
<dbReference type="Proteomes" id="UP000625283">
    <property type="component" value="Unassembled WGS sequence"/>
</dbReference>
<organism evidence="1 2">
    <name type="scientific">Sphingobacterium faecale</name>
    <dbReference type="NCBI Taxonomy" id="2803775"/>
    <lineage>
        <taxon>Bacteria</taxon>
        <taxon>Pseudomonadati</taxon>
        <taxon>Bacteroidota</taxon>
        <taxon>Sphingobacteriia</taxon>
        <taxon>Sphingobacteriales</taxon>
        <taxon>Sphingobacteriaceae</taxon>
        <taxon>Sphingobacterium</taxon>
    </lineage>
</organism>
<gene>
    <name evidence="1" type="ORF">JKG61_08695</name>
</gene>
<dbReference type="RefSeq" id="WP_202102585.1">
    <property type="nucleotide sequence ID" value="NZ_JAERTY010000004.1"/>
</dbReference>
<protein>
    <submittedName>
        <fullName evidence="1">Uncharacterized protein</fullName>
    </submittedName>
</protein>
<keyword evidence="2" id="KW-1185">Reference proteome</keyword>
<comment type="caution">
    <text evidence="1">The sequence shown here is derived from an EMBL/GenBank/DDBJ whole genome shotgun (WGS) entry which is preliminary data.</text>
</comment>